<keyword evidence="2" id="KW-1185">Reference proteome</keyword>
<evidence type="ECO:0000313" key="2">
    <source>
        <dbReference type="Proteomes" id="UP000299102"/>
    </source>
</evidence>
<gene>
    <name evidence="1" type="ORF">EVAR_29470_1</name>
</gene>
<accession>A0A4C1WWF2</accession>
<proteinExistence type="predicted"/>
<evidence type="ECO:0000313" key="1">
    <source>
        <dbReference type="EMBL" id="GBP54394.1"/>
    </source>
</evidence>
<name>A0A4C1WWF2_EUMVA</name>
<organism evidence="1 2">
    <name type="scientific">Eumeta variegata</name>
    <name type="common">Bagworm moth</name>
    <name type="synonym">Eumeta japonica</name>
    <dbReference type="NCBI Taxonomy" id="151549"/>
    <lineage>
        <taxon>Eukaryota</taxon>
        <taxon>Metazoa</taxon>
        <taxon>Ecdysozoa</taxon>
        <taxon>Arthropoda</taxon>
        <taxon>Hexapoda</taxon>
        <taxon>Insecta</taxon>
        <taxon>Pterygota</taxon>
        <taxon>Neoptera</taxon>
        <taxon>Endopterygota</taxon>
        <taxon>Lepidoptera</taxon>
        <taxon>Glossata</taxon>
        <taxon>Ditrysia</taxon>
        <taxon>Tineoidea</taxon>
        <taxon>Psychidae</taxon>
        <taxon>Oiketicinae</taxon>
        <taxon>Eumeta</taxon>
    </lineage>
</organism>
<comment type="caution">
    <text evidence="1">The sequence shown here is derived from an EMBL/GenBank/DDBJ whole genome shotgun (WGS) entry which is preliminary data.</text>
</comment>
<dbReference type="AlphaFoldDB" id="A0A4C1WWF2"/>
<dbReference type="EMBL" id="BGZK01000646">
    <property type="protein sequence ID" value="GBP54394.1"/>
    <property type="molecule type" value="Genomic_DNA"/>
</dbReference>
<protein>
    <submittedName>
        <fullName evidence="1">Uncharacterized protein</fullName>
    </submittedName>
</protein>
<sequence length="110" mass="12174">MIFTTPFFADVLFKRTASAAEYIGEFNVQFGLDNSERSWSTIQGVVPRNEIARSCTPRSRATPRLLQVLAGDSGYLYACRFKLHGSERFVSGAIDRYRSSLGGIKVKCGG</sequence>
<dbReference type="Proteomes" id="UP000299102">
    <property type="component" value="Unassembled WGS sequence"/>
</dbReference>
<reference evidence="1 2" key="1">
    <citation type="journal article" date="2019" name="Commun. Biol.">
        <title>The bagworm genome reveals a unique fibroin gene that provides high tensile strength.</title>
        <authorList>
            <person name="Kono N."/>
            <person name="Nakamura H."/>
            <person name="Ohtoshi R."/>
            <person name="Tomita M."/>
            <person name="Numata K."/>
            <person name="Arakawa K."/>
        </authorList>
    </citation>
    <scope>NUCLEOTIDE SEQUENCE [LARGE SCALE GENOMIC DNA]</scope>
</reference>